<dbReference type="CDD" id="cd14686">
    <property type="entry name" value="bZIP"/>
    <property type="match status" value="1"/>
</dbReference>
<feature type="region of interest" description="Disordered" evidence="1">
    <location>
        <begin position="576"/>
        <end position="770"/>
    </location>
</feature>
<name>F0VJY2_NEOCL</name>
<reference evidence="2" key="1">
    <citation type="submission" date="2011-02" db="EMBL/GenBank/DDBJ databases">
        <authorList>
            <person name="Aslett M."/>
        </authorList>
    </citation>
    <scope>NUCLEOTIDE SEQUENCE</scope>
    <source>
        <strain evidence="2">Liverpool</strain>
    </source>
</reference>
<dbReference type="eggNOG" id="ENOG502QYGI">
    <property type="taxonomic scope" value="Eukaryota"/>
</dbReference>
<dbReference type="VEuPathDB" id="ToxoDB:NCLIV_038250"/>
<feature type="compositionally biased region" description="Polar residues" evidence="1">
    <location>
        <begin position="606"/>
        <end position="616"/>
    </location>
</feature>
<dbReference type="OMA" id="MQTMKEM"/>
<sequence length="950" mass="96731">MYANQAPSRGRSVPPGFALATPCSASCYAPLSSTPPSAGPQGSPAVTADQQHRAEALRVKRERQRVASRKYRQRKREQLQAAASQLLLASPSLTASSSLPQCTDPSPHFHVSQSLSSASTLDPVPPPFGAVPPGDVSHGGGHASFFVAAGHPEVVETGKGAFHFTGSPVNAPSAISSAPVHSQFLPSHANVVGEPSGRSVAAAHPSPSLSRESLVGGAPRPGGGRPGPAKKWKSASAAHNDTFLPSPSSCPAPSPSPLLSPVSATPTLHSFSPLSFVSCFASSSACAQPGTPSGAESAQAPGDATGPAASPTAASPVFQNGAILANVYGASGTNPVLVNGNAVPAAPGSSPVCMGDREAGMQDSAGVLASTVGDARVLPASALVLSDPHGNGLSTGHPDVKPAFAPPSMASACLSQISAGANGLGIGPELHAPGIGPGGALASEAPQDGARRAGVDPEGHSVAAAGVGLPGGRTRAAGPPGPGDRAVTHTNFAAEGAVRADREKESEGVAENGRQKGAGPGAADCYVFPTTVMPSHQPGVATSQARFPLEMPPASASPHMEQLHFQFQHVPHPMQMSHLQSLRDSSLSASDVSSRPPGDPGLSRGETPTPQGSFQQPLRDVPAGHRDCADEASRHRIGSGSDGGAAGRGMLEQEGASLPGNGLREEPVDGTRCGLPSSGQGPVDRSRHSQSYSATALAPIDLEGNLQPSPMNRVPSSDVGHASGAGGGRRFETGSSLRPLSHLPPLSAPASAPRGSSALRSPPQRGPALQANSNLHAHAPVQPAYGLSEGRRGVPTSPSFPGFSGAPGRTALLPLSLGGSAPCANARRVAHAHCLASGAGLGAAGPAGRRVNERGAVWGSRQLVLKLRELHRSASHLTMQTMKEMAALCEEVVRKGEREKWARAIRGEGERDARLRRGLLREARLLVRESEEIVSKGERETSRSRKEETE</sequence>
<dbReference type="OrthoDB" id="334023at2759"/>
<dbReference type="AlphaFoldDB" id="F0VJY2"/>
<reference evidence="3" key="4">
    <citation type="journal article" date="2015" name="PLoS ONE">
        <title>Comprehensive Evaluation of Toxoplasma gondii VEG and Neospora caninum LIV Genomes with Tachyzoite Stage Transcriptome and Proteome Defines Novel Transcript Features.</title>
        <authorList>
            <person name="Ramaprasad A."/>
            <person name="Mourier T."/>
            <person name="Naeem R."/>
            <person name="Malas T.B."/>
            <person name="Moussa E."/>
            <person name="Panigrahi A."/>
            <person name="Vermont S.J."/>
            <person name="Otto T.D."/>
            <person name="Wastling J."/>
            <person name="Pain A."/>
        </authorList>
    </citation>
    <scope>NUCLEOTIDE SEQUENCE</scope>
    <source>
        <strain evidence="3">Liverpool</strain>
    </source>
</reference>
<accession>F0VJY2</accession>
<proteinExistence type="predicted"/>
<evidence type="ECO:0000313" key="3">
    <source>
        <dbReference type="EMBL" id="CEL68049.1"/>
    </source>
</evidence>
<dbReference type="EMBL" id="LN714483">
    <property type="protein sequence ID" value="CEL68049.1"/>
    <property type="molecule type" value="Genomic_DNA"/>
</dbReference>
<evidence type="ECO:0000256" key="1">
    <source>
        <dbReference type="SAM" id="MobiDB-lite"/>
    </source>
</evidence>
<dbReference type="Proteomes" id="UP000007494">
    <property type="component" value="Chromosome VIII"/>
</dbReference>
<feature type="compositionally biased region" description="Polar residues" evidence="1">
    <location>
        <begin position="111"/>
        <end position="120"/>
    </location>
</feature>
<organism evidence="2 4">
    <name type="scientific">Neospora caninum (strain Liverpool)</name>
    <dbReference type="NCBI Taxonomy" id="572307"/>
    <lineage>
        <taxon>Eukaryota</taxon>
        <taxon>Sar</taxon>
        <taxon>Alveolata</taxon>
        <taxon>Apicomplexa</taxon>
        <taxon>Conoidasida</taxon>
        <taxon>Coccidia</taxon>
        <taxon>Eucoccidiorida</taxon>
        <taxon>Eimeriorina</taxon>
        <taxon>Sarcocystidae</taxon>
        <taxon>Neospora</taxon>
    </lineage>
</organism>
<gene>
    <name evidence="3" type="ORF">BN1204_038250</name>
    <name evidence="2" type="ORF">NCLIV_038250</name>
</gene>
<feature type="compositionally biased region" description="Pro residues" evidence="1">
    <location>
        <begin position="248"/>
        <end position="258"/>
    </location>
</feature>
<feature type="region of interest" description="Disordered" evidence="1">
    <location>
        <begin position="95"/>
        <end position="136"/>
    </location>
</feature>
<dbReference type="InParanoid" id="F0VJY2"/>
<feature type="region of interest" description="Disordered" evidence="1">
    <location>
        <begin position="29"/>
        <end position="78"/>
    </location>
</feature>
<feature type="compositionally biased region" description="Basic and acidic residues" evidence="1">
    <location>
        <begin position="622"/>
        <end position="634"/>
    </location>
</feature>
<feature type="compositionally biased region" description="Low complexity" evidence="1">
    <location>
        <begin position="300"/>
        <end position="313"/>
    </location>
</feature>
<protein>
    <recommendedName>
        <fullName evidence="5">BZIP domain-containing protein</fullName>
    </recommendedName>
</protein>
<dbReference type="EMBL" id="FR823390">
    <property type="protein sequence ID" value="CBZ54044.1"/>
    <property type="molecule type" value="Genomic_DNA"/>
</dbReference>
<feature type="compositionally biased region" description="Basic and acidic residues" evidence="1">
    <location>
        <begin position="50"/>
        <end position="59"/>
    </location>
</feature>
<reference evidence="2" key="2">
    <citation type="submission" date="2011-03" db="EMBL/GenBank/DDBJ databases">
        <title>Comparative genomics and transcriptomics of Neospora caninum and Toxoplasma gondii.</title>
        <authorList>
            <person name="Reid A.J."/>
            <person name="Sohal A."/>
            <person name="Harris D."/>
            <person name="Quail M."/>
            <person name="Sanders M."/>
            <person name="Berriman M."/>
            <person name="Wastling J.M."/>
            <person name="Pain A."/>
        </authorList>
    </citation>
    <scope>NUCLEOTIDE SEQUENCE</scope>
    <source>
        <strain evidence="2">Liverpool</strain>
    </source>
</reference>
<keyword evidence="4" id="KW-1185">Reference proteome</keyword>
<evidence type="ECO:0000313" key="4">
    <source>
        <dbReference type="Proteomes" id="UP000007494"/>
    </source>
</evidence>
<feature type="region of interest" description="Disordered" evidence="1">
    <location>
        <begin position="288"/>
        <end position="313"/>
    </location>
</feature>
<feature type="region of interest" description="Disordered" evidence="1">
    <location>
        <begin position="785"/>
        <end position="805"/>
    </location>
</feature>
<feature type="region of interest" description="Disordered" evidence="1">
    <location>
        <begin position="189"/>
        <end position="259"/>
    </location>
</feature>
<dbReference type="GeneID" id="13441953"/>
<feature type="compositionally biased region" description="Basic and acidic residues" evidence="1">
    <location>
        <begin position="498"/>
        <end position="507"/>
    </location>
</feature>
<feature type="compositionally biased region" description="Low complexity" evidence="1">
    <location>
        <begin position="582"/>
        <end position="595"/>
    </location>
</feature>
<dbReference type="RefSeq" id="XP_003884075.1">
    <property type="nucleotide sequence ID" value="XM_003884026.1"/>
</dbReference>
<evidence type="ECO:0008006" key="5">
    <source>
        <dbReference type="Google" id="ProtNLM"/>
    </source>
</evidence>
<reference evidence="4" key="3">
    <citation type="journal article" date="2012" name="PLoS Pathog.">
        <title>Comparative genomics of the apicomplexan parasites Toxoplasma gondii and Neospora caninum: Coccidia differing in host range and transmission strategy.</title>
        <authorList>
            <person name="Reid A.J."/>
            <person name="Vermont S.J."/>
            <person name="Cotton J.A."/>
            <person name="Harris D."/>
            <person name="Hill-Cawthorne G.A."/>
            <person name="Konen-Waisman S."/>
            <person name="Latham S.M."/>
            <person name="Mourier T."/>
            <person name="Norton R."/>
            <person name="Quail M.A."/>
            <person name="Sanders M."/>
            <person name="Shanmugam D."/>
            <person name="Sohal A."/>
            <person name="Wasmuth J.D."/>
            <person name="Brunk B."/>
            <person name="Grigg M.E."/>
            <person name="Howard J.C."/>
            <person name="Parkinson J."/>
            <person name="Roos D.S."/>
            <person name="Trees A.J."/>
            <person name="Berriman M."/>
            <person name="Pain A."/>
            <person name="Wastling J.M."/>
        </authorList>
    </citation>
    <scope>NUCLEOTIDE SEQUENCE [LARGE SCALE GENOMIC DNA]</scope>
    <source>
        <strain evidence="4">Liverpool</strain>
    </source>
</reference>
<feature type="compositionally biased region" description="Basic residues" evidence="1">
    <location>
        <begin position="60"/>
        <end position="75"/>
    </location>
</feature>
<feature type="region of interest" description="Disordered" evidence="1">
    <location>
        <begin position="464"/>
        <end position="521"/>
    </location>
</feature>
<feature type="compositionally biased region" description="Low complexity" evidence="1">
    <location>
        <begin position="735"/>
        <end position="763"/>
    </location>
</feature>
<evidence type="ECO:0000313" key="2">
    <source>
        <dbReference type="EMBL" id="CBZ54044.1"/>
    </source>
</evidence>